<feature type="region of interest" description="Disordered" evidence="9">
    <location>
        <begin position="2642"/>
        <end position="2700"/>
    </location>
</feature>
<feature type="region of interest" description="Disordered" evidence="9">
    <location>
        <begin position="207"/>
        <end position="229"/>
    </location>
</feature>
<feature type="compositionally biased region" description="Basic residues" evidence="9">
    <location>
        <begin position="217"/>
        <end position="227"/>
    </location>
</feature>
<feature type="compositionally biased region" description="Basic residues" evidence="9">
    <location>
        <begin position="295"/>
        <end position="315"/>
    </location>
</feature>
<feature type="compositionally biased region" description="Polar residues" evidence="9">
    <location>
        <begin position="477"/>
        <end position="488"/>
    </location>
</feature>
<evidence type="ECO:0000256" key="3">
    <source>
        <dbReference type="ARBA" id="ARBA00022679"/>
    </source>
</evidence>
<evidence type="ECO:0000256" key="4">
    <source>
        <dbReference type="ARBA" id="ARBA00022741"/>
    </source>
</evidence>
<feature type="compositionally biased region" description="Polar residues" evidence="9">
    <location>
        <begin position="1009"/>
        <end position="1029"/>
    </location>
</feature>
<evidence type="ECO:0000256" key="6">
    <source>
        <dbReference type="ARBA" id="ARBA00022840"/>
    </source>
</evidence>
<feature type="compositionally biased region" description="Low complexity" evidence="9">
    <location>
        <begin position="3619"/>
        <end position="3630"/>
    </location>
</feature>
<feature type="region of interest" description="Disordered" evidence="9">
    <location>
        <begin position="1692"/>
        <end position="1727"/>
    </location>
</feature>
<feature type="compositionally biased region" description="Low complexity" evidence="9">
    <location>
        <begin position="2674"/>
        <end position="2684"/>
    </location>
</feature>
<reference evidence="11" key="1">
    <citation type="submission" date="2019-02" db="EMBL/GenBank/DDBJ databases">
        <title>FDA dAtabase for Regulatory Grade micrObial Sequences (FDA-ARGOS): Supporting development and validation of Infectious Disease Dx tests.</title>
        <authorList>
            <person name="Duncan R."/>
            <person name="Fisher C."/>
            <person name="Tallon L."/>
            <person name="Sadzewicz L."/>
            <person name="Sengamalay N."/>
            <person name="Ott S."/>
            <person name="Godinez A."/>
            <person name="Nagaraj S."/>
            <person name="Vavikolanu K."/>
            <person name="Vyas G."/>
            <person name="Nadendla S."/>
            <person name="Aluvathingal J."/>
            <person name="Sichtig H."/>
        </authorList>
    </citation>
    <scope>NUCLEOTIDE SEQUENCE [LARGE SCALE GENOMIC DNA]</scope>
    <source>
        <strain evidence="11">FDAARGOS_360</strain>
    </source>
</reference>
<dbReference type="GO" id="GO:0005524">
    <property type="term" value="F:ATP binding"/>
    <property type="evidence" value="ECO:0007669"/>
    <property type="project" value="UniProtKB-KW"/>
</dbReference>
<evidence type="ECO:0000256" key="8">
    <source>
        <dbReference type="ARBA" id="ARBA00048679"/>
    </source>
</evidence>
<evidence type="ECO:0000256" key="9">
    <source>
        <dbReference type="SAM" id="MobiDB-lite"/>
    </source>
</evidence>
<dbReference type="InterPro" id="IPR050629">
    <property type="entry name" value="STE20/SPS1-PAK"/>
</dbReference>
<feature type="compositionally biased region" description="Low complexity" evidence="9">
    <location>
        <begin position="2139"/>
        <end position="2161"/>
    </location>
</feature>
<feature type="compositionally biased region" description="Polar residues" evidence="9">
    <location>
        <begin position="2163"/>
        <end position="2178"/>
    </location>
</feature>
<comment type="caution">
    <text evidence="10">The sequence shown here is derived from an EMBL/GenBank/DDBJ whole genome shotgun (WGS) entry which is preliminary data.</text>
</comment>
<feature type="region of interest" description="Disordered" evidence="9">
    <location>
        <begin position="280"/>
        <end position="357"/>
    </location>
</feature>
<feature type="compositionally biased region" description="Polar residues" evidence="9">
    <location>
        <begin position="1767"/>
        <end position="1778"/>
    </location>
</feature>
<feature type="compositionally biased region" description="Low complexity" evidence="9">
    <location>
        <begin position="2646"/>
        <end position="2655"/>
    </location>
</feature>
<feature type="region of interest" description="Disordered" evidence="9">
    <location>
        <begin position="1766"/>
        <end position="1787"/>
    </location>
</feature>
<feature type="region of interest" description="Disordered" evidence="9">
    <location>
        <begin position="2901"/>
        <end position="2928"/>
    </location>
</feature>
<comment type="catalytic activity">
    <reaction evidence="7">
        <text>L-threonyl-[protein] + ATP = O-phospho-L-threonyl-[protein] + ADP + H(+)</text>
        <dbReference type="Rhea" id="RHEA:46608"/>
        <dbReference type="Rhea" id="RHEA-COMP:11060"/>
        <dbReference type="Rhea" id="RHEA-COMP:11605"/>
        <dbReference type="ChEBI" id="CHEBI:15378"/>
        <dbReference type="ChEBI" id="CHEBI:30013"/>
        <dbReference type="ChEBI" id="CHEBI:30616"/>
        <dbReference type="ChEBI" id="CHEBI:61977"/>
        <dbReference type="ChEBI" id="CHEBI:456216"/>
        <dbReference type="EC" id="2.7.11.1"/>
    </reaction>
</comment>
<accession>A0A504XUB1</accession>
<feature type="compositionally biased region" description="Basic and acidic residues" evidence="9">
    <location>
        <begin position="2102"/>
        <end position="2130"/>
    </location>
</feature>
<protein>
    <submittedName>
        <fullName evidence="10">Uncharacterized protein</fullName>
    </submittedName>
</protein>
<gene>
    <name evidence="10" type="ORF">CGC20_5505</name>
</gene>
<evidence type="ECO:0000313" key="10">
    <source>
        <dbReference type="EMBL" id="TPP52084.1"/>
    </source>
</evidence>
<feature type="region of interest" description="Disordered" evidence="9">
    <location>
        <begin position="3018"/>
        <end position="3044"/>
    </location>
</feature>
<organism evidence="10 11">
    <name type="scientific">Leishmania donovani</name>
    <dbReference type="NCBI Taxonomy" id="5661"/>
    <lineage>
        <taxon>Eukaryota</taxon>
        <taxon>Discoba</taxon>
        <taxon>Euglenozoa</taxon>
        <taxon>Kinetoplastea</taxon>
        <taxon>Metakinetoplastina</taxon>
        <taxon>Trypanosomatida</taxon>
        <taxon>Trypanosomatidae</taxon>
        <taxon>Leishmaniinae</taxon>
        <taxon>Leishmania</taxon>
    </lineage>
</organism>
<keyword evidence="4" id="KW-0547">Nucleotide-binding</keyword>
<evidence type="ECO:0000256" key="5">
    <source>
        <dbReference type="ARBA" id="ARBA00022777"/>
    </source>
</evidence>
<feature type="region of interest" description="Disordered" evidence="9">
    <location>
        <begin position="1096"/>
        <end position="1119"/>
    </location>
</feature>
<keyword evidence="3" id="KW-0808">Transferase</keyword>
<feature type="region of interest" description="Disordered" evidence="9">
    <location>
        <begin position="1842"/>
        <end position="1896"/>
    </location>
</feature>
<feature type="compositionally biased region" description="Low complexity" evidence="9">
    <location>
        <begin position="331"/>
        <end position="349"/>
    </location>
</feature>
<dbReference type="PANTHER" id="PTHR48012:SF10">
    <property type="entry name" value="FI20177P1"/>
    <property type="match status" value="1"/>
</dbReference>
<feature type="region of interest" description="Disordered" evidence="9">
    <location>
        <begin position="991"/>
        <end position="1039"/>
    </location>
</feature>
<sequence>MTMRTASSTTSGSDFSNSCDEGSILEVEALEERAELADTGRHLPAPALRGGVTVGGARHSSAAVLSGAAGAPLGEAFDGRRHSRDQRQLSAPHQQRLLPVPPSQRPERGDDFMGTGRDVGFNDSFDGFPLYVDEDGVMKVSGHRRRDPFAFGYDAVEEADLATDGARGGGGRRNSYHGGSGAAFGSSSGTSDGAFVSGSSSYSSSLYEEHYEPSHQQRGRASVHGHRHSADTNVAARYGYTPLEMHYAGGAGVVATYDDDGAPVPIDAALPSHHHIASRRRRLVGAASSAQARAHNAKRRRSSRKKGKRTRRRGTRGGQLGRRNTNATATSHSPAGRHGSHSGAHSSSRLPTRLSGSSPVLLGTNPLLNIGGVNVAATASAAAAAAIHGGLSSLLSAGASISVGPSEAEKVVRMREHLLAREAAVKKRYSAVRRGSAGTASTGATVGSDRGAWKTAAADTLRVLASSRTGDGAGRAATSSGALASQHTRGAEPFSPLSMSLKDLNRSIGLNTGKAGPGSAFALATLRSARLRSKDAATQLQAVTTTGESVYVREDPASAAAARARGSDGKGISGDDGAPGAMHGTALAAGTATHFEQRMMTLRDPYTGLAIASAYTPLITRAEAAVAVHTCAAGIQFFRDPTAPRPSAVAFLPSTSSALPATPSRLLSTAYVLDVGNPPLAPTPAGIATVPDEGSLRASFGAPYTSTTPHTTISANPSTTSLSPQKLHNRDGVARVYKAATAAGDSAQVRRCPPTEADRFCDVRPRLTARDENANAGAPPTVASSGNGGAALSGVSGLRGSGQYTATPLSSEVQDGVPIAAAWQDEAVRGCYGVWPAVAHLRGAADEYGVSLPPAGTSSSASAAMPPFFAWPHPAPQLPAYPPSIAPYAAPLHPQQNTRYHAWTAEGVSATSNTSCVVHVFTVSREMLRSVYEYVAYMCVAKRHAELQRRRRKREEHLSKELAAGRLTRDAQRYLRCPHCGVVGKVVRSSAARGESEAMPASRDPPLVSATSTPQPSLFPQSSAPTANGSLELPATQGGSRVAVENTNAKVDECANAHRAVVVDEVGDALATLPASAVLQSPATALVSRVACAPLTRGGSGTSGPSPALPSLPQSASLPPLRLQPQKRLQEADRSSQESNNIWSTSALQLSSVGAALPSSSPSPSPQQPLLTPTVGAMAAPAPAKLHTSPRVPGTKGAALAGTTNSSDTRVEALLDTLVVSGELSQSLHMNSQSYEAGAQAAFDRYAGASGNELLALRQQPPTTVLARGAHEARLLDESTTALSPQKTAEERGHATSGDAADGRLGLAGSVAHHTSGSTASHPFTIPTATSPDRSMLMVPTGTRDTTATHDTTAALWALVASADSSAPKCAPPTATSAAATTAAAVTTALNAEVRVMGSSSRSNPNPNNMSGTNSLLCPMAGSTLTPAVPTLARSPTPLQSQAGEDDGDNPAVAQRWFDTNADETARDHDLSGGASYVCLGCHRDVIPKQPLLTSISDHSSLHRRSQHAHHSAARHSNHRNNNTNSGGGDDSVEDDRTEQTVGADIGVMAFEDLLQDDAFTYALHNALCELLMMPSTREPPPPLPTASHKRSRKRSPRTSAARADLNGFLHPVLPSAPVHQTGALLQHSSEDTAIAVTDAKGEVRRVAAMDVGARSCLSPGVPHQQCLEAMGGGGAVSFESIGSWIGDDENELTQQQREPPTSPLSISAAPSSSSTPSMSTSLESSSAAAVREGGGCSAASSPIRLSLPCCGLTVSVLPYVEPQVPSAATQEHSSDSGIQRRGTTEKRLMRARNAIRKTIGIARLPRQRFGTPAPLSRPVIPRMREDAATRGLTPSTMLMSDVAASHRRCRRSCSKQRQGPRIHRDTPPRQRRRSSSSTAAPRLTSMESPPNGPVMHSAAASKALIMKGTFSSEKHRIQVNPRTPLDAVSKNRIMKRIFRQDRLGSRSDTTAAAQRCLRHHRRSYTQELAQQHAQLLLPPGRVPKPLGLDLGVYEGSSLVLEIDLAYPRLPRGNVRELLAEWKDTCQPHPVLVEAVIRNIVYAVLVQLSALHAAGRTHGSVKSTNVFPLWHAMEGTRESGLMMPPRPRQRPTSPSPLTVARVKSEAEPMQERGRKAEATVKNEEEGERRRSASNAEGVGACEPGGASAAAPPATDQAAPVPQRCTSEKSTSPTNPRSLSNRRRHLAPHTAVAHLRLYQKTRSRNRGAQSRINPAHGFGAARGTPSAAKGSASAALPGRSCAPTANASSTGLATVMADYRHSSFSVSTGGSARTDSKQADTSTAPHMPVGLSPQSSMLSSPSAVLPSEPMPTPTLTSACSPCAALLTTDAIQPYHPNSCSRSTTMFSPAIGMISNPRLRRGGGAAARLRRGSIGTNVGGKDDACDFNGDAEDEDDSALVPLVAEVLTLPSTVLRASAVEPGTAEPQTQLQNGLWGTSPMSVMPSCSSFAAIPRHRDYRCSRRSRQGRGLWPSAVEDPEEWLASAAPRRYVRGVELRPPAAVWFPRVAVDEAALADKKPSADHGLSLSPDAATVLERTPDVAAQLVLTRGPVGAVPHPQLDSVGRDETNAPAAATAHRERRRSSSAGPSTSSSAALHGASDGAGQYAPDPLQWSRQVLLVENLSAVVAAALRTAMTCVLMRHRPRQHPSPLSSPLPLATSTKTPVSHSEKARHASDALADPATAAAKRQGLRPAACSKSAAAAATQRRTRVAASTPALRVHVPDVVRSPPPLPPNLFAIQESEYVPAPELIRSSADEARALRRLWPPHPSGAAAADKVEGEQVAGEHPGLSHSHIAAAADAGAAGAAQLREALARLEAAASPTTTLRNTLDPYPAVSAAADIWELGMMALELADGQPPMTWLKQREPAPALRTYPCVALVPQASLPSLPTASRSNGGGWCQGTAGSGSAGAPAESRNSAAGFQGVKAGGPAPVSPTTLPLLPVRPPGVMGVGCLTAEEKAEWENYDYTLLYASAAQSTRPLTTSTAAATAAVATAAENHHPSGDSSVRLECPLAHGTQGAATSASAVTAGARNSREASAADAMSVGETPSPGGCTAVGLPPAVAASAISAKASANDELMTSMCAVDLAQNFAELIAQRWVTQQQLVPSLATAAGAHDGAAKGRQAMPPSQRNFFTAAAAATSLVGASPVLLSVISPRPTTAGAAAAAAAYNAASPRSSPSTAGQGAVSQQQSELLRSKISPDEMMVPMWGGHSTTFSNNTSLSGQLAAVPVISPRGAPSPLPLPSPEFVGRGAGRLLPAYLPTLYAPLRDPRGDPMLTAANAWALPWTARMMDEWGGAAGIQSQSQQARPSAARDAALPWFQLSARVAAGSSQPPMYPTPQALSRKDGSVSGGGDGRPVLHCDRGDSDGNASTGSGRSSNSHEGRFYDVYMPKVGGEVPVPTRKPAQHFNDTLNTASLPLTDDAASRSVTFKVGTSEQRAGGGDNMMLNDPAPDGGAAAVKEGVVMGTGLDMGDTAVPLVEVMMMITAQYPESSDGSDSATLSPMWGPPVCQSTPLESDDKAAYMQGFAISGDGTSCEEPDEDDDGPSMSAEVRCDELLRCLSALQRNCPVAVSLWCVRVLQQAMRHPWTAASAARVLERIESLLPEGRVRNLDWLKRPDSSPSPSQSSPDPLGTGDAQRRERAAGTAGDGSSSLSAVGAAARASSRSSAGALPPAELDASPSTFQNYEMANSSPPKQQRNAAAANRGATVTGKPKSTSTLTSHKDPVIYHGSVILNNLPVNYKKVYNHTVRRFFSSAQQQHIKDVRLIEEIGNATLCVEVDSKATAQLFFRQLQNRKVYGRRWKVQYVPTSATECSHEACLVDCFLVPPASKNLAEHADNDSDADGGEWDPYQGQQHHRLLVSFADEGSALHARAVLSGRLVGTSGVRMFLECRHDGGAAQ</sequence>
<dbReference type="VEuPathDB" id="TriTrypDB:LdBPK_262120.1"/>
<dbReference type="GO" id="GO:0004674">
    <property type="term" value="F:protein serine/threonine kinase activity"/>
    <property type="evidence" value="ECO:0007669"/>
    <property type="project" value="UniProtKB-KW"/>
</dbReference>
<feature type="region of interest" description="Disordered" evidence="9">
    <location>
        <begin position="3684"/>
        <end position="3722"/>
    </location>
</feature>
<feature type="region of interest" description="Disordered" evidence="9">
    <location>
        <begin position="2551"/>
        <end position="2601"/>
    </location>
</feature>
<evidence type="ECO:0000256" key="1">
    <source>
        <dbReference type="ARBA" id="ARBA00008874"/>
    </source>
</evidence>
<feature type="compositionally biased region" description="Low complexity" evidence="9">
    <location>
        <begin position="2582"/>
        <end position="2593"/>
    </location>
</feature>
<feature type="region of interest" description="Disordered" evidence="9">
    <location>
        <begin position="1277"/>
        <end position="1347"/>
    </location>
</feature>
<feature type="region of interest" description="Disordered" evidence="9">
    <location>
        <begin position="3327"/>
        <end position="3383"/>
    </location>
</feature>
<evidence type="ECO:0000313" key="11">
    <source>
        <dbReference type="Proteomes" id="UP000318821"/>
    </source>
</evidence>
<comment type="catalytic activity">
    <reaction evidence="8">
        <text>L-seryl-[protein] + ATP = O-phospho-L-seryl-[protein] + ADP + H(+)</text>
        <dbReference type="Rhea" id="RHEA:17989"/>
        <dbReference type="Rhea" id="RHEA-COMP:9863"/>
        <dbReference type="Rhea" id="RHEA-COMP:11604"/>
        <dbReference type="ChEBI" id="CHEBI:15378"/>
        <dbReference type="ChEBI" id="CHEBI:29999"/>
        <dbReference type="ChEBI" id="CHEBI:30616"/>
        <dbReference type="ChEBI" id="CHEBI:83421"/>
        <dbReference type="ChEBI" id="CHEBI:456216"/>
        <dbReference type="EC" id="2.7.11.1"/>
    </reaction>
</comment>
<feature type="region of interest" description="Disordered" evidence="9">
    <location>
        <begin position="1185"/>
        <end position="1204"/>
    </location>
</feature>
<feature type="compositionally biased region" description="Low complexity" evidence="9">
    <location>
        <begin position="2290"/>
        <end position="2306"/>
    </location>
</feature>
<dbReference type="VEuPathDB" id="TriTrypDB:LdCL_260026900"/>
<feature type="compositionally biased region" description="Polar residues" evidence="9">
    <location>
        <begin position="3367"/>
        <end position="3377"/>
    </location>
</feature>
<feature type="region of interest" description="Disordered" evidence="9">
    <location>
        <begin position="707"/>
        <end position="726"/>
    </location>
</feature>
<dbReference type="PANTHER" id="PTHR48012">
    <property type="entry name" value="STERILE20-LIKE KINASE, ISOFORM B-RELATED"/>
    <property type="match status" value="1"/>
</dbReference>
<feature type="compositionally biased region" description="Low complexity" evidence="9">
    <location>
        <begin position="1103"/>
        <end position="1119"/>
    </location>
</feature>
<feature type="region of interest" description="Disordered" evidence="9">
    <location>
        <begin position="1396"/>
        <end position="1453"/>
    </location>
</feature>
<dbReference type="GO" id="GO:0005737">
    <property type="term" value="C:cytoplasm"/>
    <property type="evidence" value="ECO:0007669"/>
    <property type="project" value="TreeGrafter"/>
</dbReference>
<dbReference type="Proteomes" id="UP000318821">
    <property type="component" value="Unassembled WGS sequence"/>
</dbReference>
<feature type="compositionally biased region" description="Basic residues" evidence="9">
    <location>
        <begin position="1846"/>
        <end position="1862"/>
    </location>
</feature>
<feature type="region of interest" description="Disordered" evidence="9">
    <location>
        <begin position="3613"/>
        <end position="3658"/>
    </location>
</feature>
<feature type="compositionally biased region" description="Basic residues" evidence="9">
    <location>
        <begin position="1588"/>
        <end position="1597"/>
    </location>
</feature>
<feature type="compositionally biased region" description="Low complexity" evidence="9">
    <location>
        <begin position="1397"/>
        <end position="1412"/>
    </location>
</feature>
<feature type="compositionally biased region" description="Polar residues" evidence="9">
    <location>
        <begin position="2263"/>
        <end position="2283"/>
    </location>
</feature>
<feature type="region of interest" description="Disordered" evidence="9">
    <location>
        <begin position="1499"/>
        <end position="1536"/>
    </location>
</feature>
<feature type="region of interest" description="Disordered" evidence="9">
    <location>
        <begin position="1154"/>
        <end position="1173"/>
    </location>
</feature>
<feature type="compositionally biased region" description="Basic residues" evidence="9">
    <location>
        <begin position="1502"/>
        <end position="1519"/>
    </location>
</feature>
<feature type="region of interest" description="Disordered" evidence="9">
    <location>
        <begin position="80"/>
        <end position="118"/>
    </location>
</feature>
<dbReference type="VEuPathDB" id="TriTrypDB:LdBPK_262140.1"/>
<feature type="compositionally biased region" description="Low complexity" evidence="9">
    <location>
        <begin position="3018"/>
        <end position="3029"/>
    </location>
</feature>
<comment type="similarity">
    <text evidence="1">Belongs to the protein kinase superfamily. STE Ser/Thr protein kinase family. STE20 subfamily.</text>
</comment>
<keyword evidence="6" id="KW-0067">ATP-binding</keyword>
<feature type="region of interest" description="Disordered" evidence="9">
    <location>
        <begin position="470"/>
        <end position="498"/>
    </location>
</feature>
<feature type="compositionally biased region" description="Low complexity" evidence="9">
    <location>
        <begin position="3696"/>
        <end position="3711"/>
    </location>
</feature>
<feature type="region of interest" description="Disordered" evidence="9">
    <location>
        <begin position="2077"/>
        <end position="2245"/>
    </location>
</feature>
<evidence type="ECO:0000256" key="2">
    <source>
        <dbReference type="ARBA" id="ARBA00022527"/>
    </source>
</evidence>
<dbReference type="VEuPathDB" id="TriTrypDB:LdCL_260026800"/>
<dbReference type="VEuPathDB" id="TriTrypDB:LDHU3_26.2810"/>
<feature type="compositionally biased region" description="Low complexity" evidence="9">
    <location>
        <begin position="1"/>
        <end position="18"/>
    </location>
</feature>
<name>A0A504XUB1_LEIDO</name>
<proteinExistence type="inferred from homology"/>
<feature type="compositionally biased region" description="Polar residues" evidence="9">
    <location>
        <begin position="3684"/>
        <end position="3695"/>
    </location>
</feature>
<keyword evidence="5" id="KW-0418">Kinase</keyword>
<feature type="compositionally biased region" description="Polar residues" evidence="9">
    <location>
        <begin position="1313"/>
        <end position="1333"/>
    </location>
</feature>
<dbReference type="VEuPathDB" id="TriTrypDB:LDHU3_26.2800"/>
<feature type="compositionally biased region" description="Basic and acidic residues" evidence="9">
    <location>
        <begin position="3356"/>
        <end position="3365"/>
    </location>
</feature>
<evidence type="ECO:0000256" key="7">
    <source>
        <dbReference type="ARBA" id="ARBA00047899"/>
    </source>
</evidence>
<feature type="compositionally biased region" description="Polar residues" evidence="9">
    <location>
        <begin position="1278"/>
        <end position="1287"/>
    </location>
</feature>
<feature type="region of interest" description="Disordered" evidence="9">
    <location>
        <begin position="1575"/>
        <end position="1601"/>
    </location>
</feature>
<dbReference type="EMBL" id="RHLD01000018">
    <property type="protein sequence ID" value="TPP52084.1"/>
    <property type="molecule type" value="Genomic_DNA"/>
</dbReference>
<feature type="region of interest" description="Disordered" evidence="9">
    <location>
        <begin position="1"/>
        <end position="20"/>
    </location>
</feature>
<feature type="compositionally biased region" description="Low complexity" evidence="9">
    <location>
        <begin position="1298"/>
        <end position="1309"/>
    </location>
</feature>
<feature type="compositionally biased region" description="Low complexity" evidence="9">
    <location>
        <begin position="1704"/>
        <end position="1727"/>
    </location>
</feature>
<feature type="region of interest" description="Disordered" evidence="9">
    <location>
        <begin position="2263"/>
        <end position="2308"/>
    </location>
</feature>
<feature type="region of interest" description="Disordered" evidence="9">
    <location>
        <begin position="3172"/>
        <end position="3191"/>
    </location>
</feature>
<keyword evidence="2" id="KW-0723">Serine/threonine-protein kinase</keyword>
<feature type="compositionally biased region" description="Low complexity" evidence="9">
    <location>
        <begin position="1876"/>
        <end position="1886"/>
    </location>
</feature>